<evidence type="ECO:0000256" key="1">
    <source>
        <dbReference type="SAM" id="MobiDB-lite"/>
    </source>
</evidence>
<feature type="region of interest" description="Disordered" evidence="1">
    <location>
        <begin position="82"/>
        <end position="118"/>
    </location>
</feature>
<evidence type="ECO:0000313" key="3">
    <source>
        <dbReference type="Proteomes" id="UP001172457"/>
    </source>
</evidence>
<reference evidence="2" key="1">
    <citation type="submission" date="2023-03" db="EMBL/GenBank/DDBJ databases">
        <title>Chromosome-scale reference genome and RAD-based genetic map of yellow starthistle (Centaurea solstitialis) reveal putative structural variation and QTLs associated with invader traits.</title>
        <authorList>
            <person name="Reatini B."/>
            <person name="Cang F.A."/>
            <person name="Jiang Q."/>
            <person name="Mckibben M.T.W."/>
            <person name="Barker M.S."/>
            <person name="Rieseberg L.H."/>
            <person name="Dlugosch K.M."/>
        </authorList>
    </citation>
    <scope>NUCLEOTIDE SEQUENCE</scope>
    <source>
        <strain evidence="2">CAN-66</strain>
        <tissue evidence="2">Leaf</tissue>
    </source>
</reference>
<name>A0AA38TZ08_9ASTR</name>
<dbReference type="EMBL" id="JARYMX010000003">
    <property type="protein sequence ID" value="KAJ9559388.1"/>
    <property type="molecule type" value="Genomic_DNA"/>
</dbReference>
<gene>
    <name evidence="2" type="ORF">OSB04_014002</name>
</gene>
<organism evidence="2 3">
    <name type="scientific">Centaurea solstitialis</name>
    <name type="common">yellow star-thistle</name>
    <dbReference type="NCBI Taxonomy" id="347529"/>
    <lineage>
        <taxon>Eukaryota</taxon>
        <taxon>Viridiplantae</taxon>
        <taxon>Streptophyta</taxon>
        <taxon>Embryophyta</taxon>
        <taxon>Tracheophyta</taxon>
        <taxon>Spermatophyta</taxon>
        <taxon>Magnoliopsida</taxon>
        <taxon>eudicotyledons</taxon>
        <taxon>Gunneridae</taxon>
        <taxon>Pentapetalae</taxon>
        <taxon>asterids</taxon>
        <taxon>campanulids</taxon>
        <taxon>Asterales</taxon>
        <taxon>Asteraceae</taxon>
        <taxon>Carduoideae</taxon>
        <taxon>Cardueae</taxon>
        <taxon>Centaureinae</taxon>
        <taxon>Centaurea</taxon>
    </lineage>
</organism>
<feature type="compositionally biased region" description="Basic and acidic residues" evidence="1">
    <location>
        <begin position="109"/>
        <end position="118"/>
    </location>
</feature>
<comment type="caution">
    <text evidence="2">The sequence shown here is derived from an EMBL/GenBank/DDBJ whole genome shotgun (WGS) entry which is preliminary data.</text>
</comment>
<sequence>MANTVTNTNNLSLRSILEKDKLTGSNFLDWERNLIIVLRHERKWYVIEEPLGDLTKLHSMLKTAELNMGTKNKTKDVLMVRDEEVKKKHGHGGTSKGKGPVQTTQSAPKVREKGKGKG</sequence>
<dbReference type="AlphaFoldDB" id="A0AA38TZ08"/>
<evidence type="ECO:0000313" key="2">
    <source>
        <dbReference type="EMBL" id="KAJ9559388.1"/>
    </source>
</evidence>
<protein>
    <submittedName>
        <fullName evidence="2">Uncharacterized protein</fullName>
    </submittedName>
</protein>
<proteinExistence type="predicted"/>
<keyword evidence="3" id="KW-1185">Reference proteome</keyword>
<accession>A0AA38TZ08</accession>
<dbReference type="Proteomes" id="UP001172457">
    <property type="component" value="Chromosome 3"/>
</dbReference>